<dbReference type="CDD" id="cd05686">
    <property type="entry name" value="S1_pNO40"/>
    <property type="match status" value="1"/>
</dbReference>
<reference evidence="5" key="2">
    <citation type="submission" date="2025-08" db="UniProtKB">
        <authorList>
            <consortium name="Ensembl"/>
        </authorList>
    </citation>
    <scope>IDENTIFICATION</scope>
    <source>
        <strain evidence="5">breed Abyssinian</strain>
    </source>
</reference>
<reference evidence="5 6" key="1">
    <citation type="submission" date="2021-02" db="EMBL/GenBank/DDBJ databases">
        <title>Safari Cat Assemblies.</title>
        <authorList>
            <person name="Bredemeyer K.R."/>
            <person name="Murphy W.J."/>
        </authorList>
    </citation>
    <scope>NUCLEOTIDE SEQUENCE [LARGE SCALE GENOMIC DNA]</scope>
</reference>
<proteinExistence type="predicted"/>
<reference evidence="5" key="3">
    <citation type="submission" date="2025-09" db="UniProtKB">
        <authorList>
            <consortium name="Ensembl"/>
        </authorList>
    </citation>
    <scope>IDENTIFICATION</scope>
    <source>
        <strain evidence="5">breed Abyssinian</strain>
    </source>
</reference>
<dbReference type="InterPro" id="IPR003029">
    <property type="entry name" value="S1_domain"/>
</dbReference>
<keyword evidence="1" id="KW-0863">Zinc-finger</keyword>
<dbReference type="SUPFAM" id="SSF50249">
    <property type="entry name" value="Nucleic acid-binding proteins"/>
    <property type="match status" value="1"/>
</dbReference>
<feature type="domain" description="CCHC-type" evidence="4">
    <location>
        <begin position="193"/>
        <end position="206"/>
    </location>
</feature>
<dbReference type="GeneID" id="101094033"/>
<keyword evidence="6" id="KW-1185">Reference proteome</keyword>
<accession>A0ABI7YSA4</accession>
<keyword evidence="1" id="KW-0862">Zinc</keyword>
<evidence type="ECO:0000313" key="5">
    <source>
        <dbReference type="Ensembl" id="ENSFCTP00005037718.1"/>
    </source>
</evidence>
<evidence type="ECO:0000259" key="4">
    <source>
        <dbReference type="PROSITE" id="PS50158"/>
    </source>
</evidence>
<name>A0ABI7YSA4_FELCA</name>
<feature type="region of interest" description="Disordered" evidence="2">
    <location>
        <begin position="221"/>
        <end position="243"/>
    </location>
</feature>
<dbReference type="PROSITE" id="PS50158">
    <property type="entry name" value="ZF_CCHC"/>
    <property type="match status" value="1"/>
</dbReference>
<sequence>MPGLVGRAGVPPRRAVSCGWKRCVGFGVSRNAAAGRPGADTETLELALPEEKWRSHRTLRMNSGRPETMENLPALYTIFQGEVAMVTDYGAFIKIPGCRKQGLVHRTHMSSCRVDKPSEIVDVGDKVWVKLIGREMKNDRIKVSLSMKVVNQGTGKDLDPNNVIIEQEERRRRSFQDYTGQKITLEAVLNTTCKKCGCKGHFAKDCFMQPGGTKYSLIPDEEEEKEEAKSAEFEKPDPTRNSSRKRKKILLNLSVVGKRSCLTECCLPCTTYHRTIHKTDTIVVQEEPVHLSNATQRGNEKKLCYNLEKKKKKHRDRKSSDSDSSDSESDTGKRARHTSKDSKAAKKKKKKKKHKKKHKERSYDPLQLPLPEPDSCTGVQAPATGSAVEASLAVVGEQKVTARKPSSAVTELACDILPDH</sequence>
<dbReference type="InterPro" id="IPR001878">
    <property type="entry name" value="Znf_CCHC"/>
</dbReference>
<dbReference type="GeneTree" id="ENSGT00510000047363"/>
<dbReference type="Ensembl" id="ENSFCTT00005051516.1">
    <property type="protein sequence ID" value="ENSFCTP00005037718.1"/>
    <property type="gene ID" value="ENSFCTG00005017869.1"/>
</dbReference>
<evidence type="ECO:0000256" key="2">
    <source>
        <dbReference type="SAM" id="MobiDB-lite"/>
    </source>
</evidence>
<dbReference type="Proteomes" id="UP000823872">
    <property type="component" value="Chromosome C1"/>
</dbReference>
<feature type="compositionally biased region" description="Basic and acidic residues" evidence="2">
    <location>
        <begin position="226"/>
        <end position="238"/>
    </location>
</feature>
<dbReference type="PROSITE" id="PS50126">
    <property type="entry name" value="S1"/>
    <property type="match status" value="1"/>
</dbReference>
<dbReference type="Gene3D" id="2.40.50.140">
    <property type="entry name" value="Nucleic acid-binding proteins"/>
    <property type="match status" value="1"/>
</dbReference>
<dbReference type="InterPro" id="IPR012340">
    <property type="entry name" value="NA-bd_OB-fold"/>
</dbReference>
<dbReference type="InterPro" id="IPR047913">
    <property type="entry name" value="ZCCHC17_S1"/>
</dbReference>
<dbReference type="PANTHER" id="PTHR15838">
    <property type="entry name" value="NUCLEOLAR PROTEIN OF 40 KDA"/>
    <property type="match status" value="1"/>
</dbReference>
<feature type="region of interest" description="Disordered" evidence="2">
    <location>
        <begin position="292"/>
        <end position="381"/>
    </location>
</feature>
<feature type="compositionally biased region" description="Basic residues" evidence="2">
    <location>
        <begin position="345"/>
        <end position="360"/>
    </location>
</feature>
<protein>
    <recommendedName>
        <fullName evidence="7">Zinc finger CCHC-type containing 17</fullName>
    </recommendedName>
</protein>
<gene>
    <name evidence="5" type="primary">ZCCHC17</name>
</gene>
<keyword evidence="1" id="KW-0479">Metal-binding</keyword>
<dbReference type="SMART" id="SM00316">
    <property type="entry name" value="S1"/>
    <property type="match status" value="1"/>
</dbReference>
<feature type="domain" description="S1 motif" evidence="3">
    <location>
        <begin position="76"/>
        <end position="148"/>
    </location>
</feature>
<feature type="compositionally biased region" description="Basic and acidic residues" evidence="2">
    <location>
        <begin position="330"/>
        <end position="344"/>
    </location>
</feature>
<evidence type="ECO:0000256" key="1">
    <source>
        <dbReference type="PROSITE-ProRule" id="PRU00047"/>
    </source>
</evidence>
<dbReference type="Pfam" id="PF00575">
    <property type="entry name" value="S1"/>
    <property type="match status" value="1"/>
</dbReference>
<dbReference type="RefSeq" id="XP_044891382.1">
    <property type="nucleotide sequence ID" value="XM_045035447.1"/>
</dbReference>
<evidence type="ECO:0000313" key="6">
    <source>
        <dbReference type="Proteomes" id="UP000823872"/>
    </source>
</evidence>
<evidence type="ECO:0000259" key="3">
    <source>
        <dbReference type="PROSITE" id="PS50126"/>
    </source>
</evidence>
<organism evidence="5 6">
    <name type="scientific">Felis catus</name>
    <name type="common">Cat</name>
    <name type="synonym">Felis silvestris catus</name>
    <dbReference type="NCBI Taxonomy" id="9685"/>
    <lineage>
        <taxon>Eukaryota</taxon>
        <taxon>Metazoa</taxon>
        <taxon>Chordata</taxon>
        <taxon>Craniata</taxon>
        <taxon>Vertebrata</taxon>
        <taxon>Euteleostomi</taxon>
        <taxon>Mammalia</taxon>
        <taxon>Eutheria</taxon>
        <taxon>Laurasiatheria</taxon>
        <taxon>Carnivora</taxon>
        <taxon>Feliformia</taxon>
        <taxon>Felidae</taxon>
        <taxon>Felinae</taxon>
        <taxon>Felis</taxon>
    </lineage>
</organism>
<evidence type="ECO:0008006" key="7">
    <source>
        <dbReference type="Google" id="ProtNLM"/>
    </source>
</evidence>
<dbReference type="PANTHER" id="PTHR15838:SF1">
    <property type="entry name" value="ZINC FINGER CCHC DOMAIN-CONTAINING PROTEIN 17"/>
    <property type="match status" value="1"/>
</dbReference>